<protein>
    <submittedName>
        <fullName evidence="2">Uncharacterized protein</fullName>
    </submittedName>
</protein>
<proteinExistence type="predicted"/>
<organism evidence="2 3">
    <name type="scientific">Rudanella paleaurantiibacter</name>
    <dbReference type="NCBI Taxonomy" id="2614655"/>
    <lineage>
        <taxon>Bacteria</taxon>
        <taxon>Pseudomonadati</taxon>
        <taxon>Bacteroidota</taxon>
        <taxon>Cytophagia</taxon>
        <taxon>Cytophagales</taxon>
        <taxon>Cytophagaceae</taxon>
        <taxon>Rudanella</taxon>
    </lineage>
</organism>
<gene>
    <name evidence="2" type="ORF">F5984_20470</name>
</gene>
<dbReference type="EMBL" id="WELI01000009">
    <property type="protein sequence ID" value="KAB7728123.1"/>
    <property type="molecule type" value="Genomic_DNA"/>
</dbReference>
<keyword evidence="3" id="KW-1185">Reference proteome</keyword>
<dbReference type="Proteomes" id="UP000488299">
    <property type="component" value="Unassembled WGS sequence"/>
</dbReference>
<keyword evidence="1" id="KW-0812">Transmembrane</keyword>
<keyword evidence="1" id="KW-1133">Transmembrane helix</keyword>
<sequence>MKALLYLVIASFLGGCMTFEKARRRYSTTEIDTVYQTISTVVPRDSAVLRVVTDTTTVVREIRQGRARIIYERNPRTTTIKANCDSVFIEKKVPVVITKQVWGIDPKWKERAEDAELWVSRWRTAAFVLLGLILSTLAAIWFLRTFTVSINRKKPISK</sequence>
<reference evidence="2 3" key="1">
    <citation type="submission" date="2019-10" db="EMBL/GenBank/DDBJ databases">
        <title>Rudanella paleaurantiibacter sp. nov., isolated from sludge.</title>
        <authorList>
            <person name="Xu S.Q."/>
        </authorList>
    </citation>
    <scope>NUCLEOTIDE SEQUENCE [LARGE SCALE GENOMIC DNA]</scope>
    <source>
        <strain evidence="2 3">HX-22-17</strain>
    </source>
</reference>
<accession>A0A7J5TW15</accession>
<comment type="caution">
    <text evidence="2">The sequence shown here is derived from an EMBL/GenBank/DDBJ whole genome shotgun (WGS) entry which is preliminary data.</text>
</comment>
<dbReference type="AlphaFoldDB" id="A0A7J5TW15"/>
<keyword evidence="1" id="KW-0472">Membrane</keyword>
<evidence type="ECO:0000313" key="3">
    <source>
        <dbReference type="Proteomes" id="UP000488299"/>
    </source>
</evidence>
<name>A0A7J5TW15_9BACT</name>
<evidence type="ECO:0000313" key="2">
    <source>
        <dbReference type="EMBL" id="KAB7728123.1"/>
    </source>
</evidence>
<dbReference type="RefSeq" id="WP_152126069.1">
    <property type="nucleotide sequence ID" value="NZ_WELI01000009.1"/>
</dbReference>
<dbReference type="PROSITE" id="PS51257">
    <property type="entry name" value="PROKAR_LIPOPROTEIN"/>
    <property type="match status" value="1"/>
</dbReference>
<evidence type="ECO:0000256" key="1">
    <source>
        <dbReference type="SAM" id="Phobius"/>
    </source>
</evidence>
<feature type="transmembrane region" description="Helical" evidence="1">
    <location>
        <begin position="124"/>
        <end position="143"/>
    </location>
</feature>